<comment type="caution">
    <text evidence="1">The sequence shown here is derived from an EMBL/GenBank/DDBJ whole genome shotgun (WGS) entry which is preliminary data.</text>
</comment>
<dbReference type="Gene3D" id="3.20.20.70">
    <property type="entry name" value="Aldolase class I"/>
    <property type="match status" value="1"/>
</dbReference>
<dbReference type="EMBL" id="BART01006313">
    <property type="protein sequence ID" value="GAG61270.1"/>
    <property type="molecule type" value="Genomic_DNA"/>
</dbReference>
<dbReference type="AlphaFoldDB" id="X0YY11"/>
<protein>
    <recommendedName>
        <fullName evidence="2">Nitronate monooxygenase domain-containing protein</fullName>
    </recommendedName>
</protein>
<dbReference type="InterPro" id="IPR013785">
    <property type="entry name" value="Aldolase_TIM"/>
</dbReference>
<dbReference type="SUPFAM" id="SSF51412">
    <property type="entry name" value="Inosine monophosphate dehydrogenase (IMPDH)"/>
    <property type="match status" value="1"/>
</dbReference>
<name>X0YY11_9ZZZZ</name>
<evidence type="ECO:0008006" key="2">
    <source>
        <dbReference type="Google" id="ProtNLM"/>
    </source>
</evidence>
<feature type="non-terminal residue" evidence="1">
    <location>
        <position position="61"/>
    </location>
</feature>
<sequence length="61" mass="6646">MIWKTKIIEMLGIKYPIILGAAAGKHNIKLTAAVSNVGGFGILTGSSFRNEEKFRNALLEI</sequence>
<gene>
    <name evidence="1" type="ORF">S01H4_14395</name>
</gene>
<organism evidence="1">
    <name type="scientific">marine sediment metagenome</name>
    <dbReference type="NCBI Taxonomy" id="412755"/>
    <lineage>
        <taxon>unclassified sequences</taxon>
        <taxon>metagenomes</taxon>
        <taxon>ecological metagenomes</taxon>
    </lineage>
</organism>
<reference evidence="1" key="1">
    <citation type="journal article" date="2014" name="Front. Microbiol.">
        <title>High frequency of phylogenetically diverse reductive dehalogenase-homologous genes in deep subseafloor sedimentary metagenomes.</title>
        <authorList>
            <person name="Kawai M."/>
            <person name="Futagami T."/>
            <person name="Toyoda A."/>
            <person name="Takaki Y."/>
            <person name="Nishi S."/>
            <person name="Hori S."/>
            <person name="Arai W."/>
            <person name="Tsubouchi T."/>
            <person name="Morono Y."/>
            <person name="Uchiyama I."/>
            <person name="Ito T."/>
            <person name="Fujiyama A."/>
            <person name="Inagaki F."/>
            <person name="Takami H."/>
        </authorList>
    </citation>
    <scope>NUCLEOTIDE SEQUENCE</scope>
    <source>
        <strain evidence="1">Expedition CK06-06</strain>
    </source>
</reference>
<evidence type="ECO:0000313" key="1">
    <source>
        <dbReference type="EMBL" id="GAG61270.1"/>
    </source>
</evidence>
<proteinExistence type="predicted"/>
<accession>X0YY11</accession>